<gene>
    <name evidence="1" type="ORF">D0436_20355</name>
</gene>
<dbReference type="RefSeq" id="WP_208660394.1">
    <property type="nucleotide sequence ID" value="NZ_CP031775.2"/>
</dbReference>
<proteinExistence type="predicted"/>
<dbReference type="KEGG" id="sdeo:D0436_20355"/>
<dbReference type="AlphaFoldDB" id="A0A5B8R1Q1"/>
<name>A0A5B8R1Q1_9GAMM</name>
<accession>A0A5B8R1Q1</accession>
<evidence type="ECO:0000313" key="1">
    <source>
        <dbReference type="EMBL" id="QDZ92625.1"/>
    </source>
</evidence>
<protein>
    <submittedName>
        <fullName evidence="1">Uncharacterized protein</fullName>
    </submittedName>
</protein>
<sequence>MKLTKNHKQSLYFHNIFESKPLDAISGRDDLNNIVSEFVRLKSLIPLQRQDVEIRVAGSELPKCYVTTFSHAFRQLERVQNSRAVVEDLEDKLISSHNSNVIARELVQTLLQAHEEYCRAMNHLHLLIGVHNCTVNNADFVEAGYKKIKSEYLKSMFAYQDKYQPALATLEMILSDFYSQDANLPYKPERVIDAIEDLYNKNAPPHLSPDPNGKDSIFPKDRKSKFFSEVVKSSLLDVPKQFEWSGRTKEEHKHIDMKSFNKKYISYCIYPDAR</sequence>
<evidence type="ECO:0000313" key="2">
    <source>
        <dbReference type="Proteomes" id="UP000321124"/>
    </source>
</evidence>
<organism evidence="1 2">
    <name type="scientific">Shewanella decolorationis</name>
    <dbReference type="NCBI Taxonomy" id="256839"/>
    <lineage>
        <taxon>Bacteria</taxon>
        <taxon>Pseudomonadati</taxon>
        <taxon>Pseudomonadota</taxon>
        <taxon>Gammaproteobacteria</taxon>
        <taxon>Alteromonadales</taxon>
        <taxon>Shewanellaceae</taxon>
        <taxon>Shewanella</taxon>
    </lineage>
</organism>
<reference evidence="1 2" key="1">
    <citation type="journal article" date="2019" name="Ecotoxicol. Environ. Saf.">
        <title>Microbial characterization of heavy metal resistant bacterial strains isolated from an electroplating wastewater treatment plant.</title>
        <authorList>
            <person name="Cai X."/>
            <person name="Zheng X."/>
            <person name="Zhang D."/>
            <person name="Iqbal W."/>
            <person name="Liu C."/>
            <person name="Yang B."/>
            <person name="Zhao X."/>
            <person name="Lu X."/>
            <person name="Mao Y."/>
        </authorList>
    </citation>
    <scope>NUCLEOTIDE SEQUENCE [LARGE SCALE GENOMIC DNA]</scope>
    <source>
        <strain evidence="1 2">Ni1-3</strain>
    </source>
</reference>
<dbReference type="Proteomes" id="UP000321124">
    <property type="component" value="Chromosome"/>
</dbReference>
<dbReference type="EMBL" id="CP031775">
    <property type="protein sequence ID" value="QDZ92625.1"/>
    <property type="molecule type" value="Genomic_DNA"/>
</dbReference>